<dbReference type="Pfam" id="PF00076">
    <property type="entry name" value="RRM_1"/>
    <property type="match status" value="3"/>
</dbReference>
<feature type="compositionally biased region" description="Gly residues" evidence="6">
    <location>
        <begin position="522"/>
        <end position="539"/>
    </location>
</feature>
<evidence type="ECO:0000259" key="7">
    <source>
        <dbReference type="PROSITE" id="PS50102"/>
    </source>
</evidence>
<dbReference type="InterPro" id="IPR041337">
    <property type="entry name" value="hnRNP_Q_AcD"/>
</dbReference>
<dbReference type="InterPro" id="IPR035979">
    <property type="entry name" value="RBD_domain_sf"/>
</dbReference>
<sequence>MNDCNGTELKFESINIESTGNENGTQNHSSSYPQLLEAGLSVGVANALDAVFKEDLVKFSDLDDRAIEALKELDEDGALAVLKQFNDSNLQHVQNKSAFLCGVMKIHRQRAKHEKDGLAPEVKRSGPAEEKIQELLERTKYSLDVTTGQRRYGGPPPKEIYDGDEPGPGCQVFVGRIPRTVFEDELVPLLEDAGIIWDFRLMMDPLTGQNRGFGFVTYTSKESAVECVKKLDNYEIKPKKYLGVCVSQSNCRLFVGSIPKTKTKDEIYDEFNELTKGLKDVIIYLQTEDKLKNRGFCFLEYVDHKAASQARRKLGSPKVKAFNNAISVDWADPIEEPSDEIMSKVKVLYIKNLSIKASEEIVMTTFSTFGEVERVKKIKDYAFVHFKERDNAMKALEGLNGLNLEGEPIEISLAKPVDKKKKERQMERKMMNTPYGMNIGGYGGGPRNTFMGRGRGGRGGMSGFGGPPMMGGYGGNYVDDFYTSDYMHYGFGGYDDPFYGAPMRGGHFQQRQGMMRGNQRGMYGGGYVRGRGGAGGGNNQRGRSRGGRGGGSGNNSMRGRGKPNMPGKRKANFGNAAPVGGKRQNMSTNVATSSGQWGSEPIAQQPLHQEAGAEWFQDSIDEQWS</sequence>
<dbReference type="EMBL" id="CAWYQH010000001">
    <property type="protein sequence ID" value="CAK8672651.1"/>
    <property type="molecule type" value="Genomic_DNA"/>
</dbReference>
<accession>A0ABP0F1A2</accession>
<evidence type="ECO:0000256" key="1">
    <source>
        <dbReference type="ARBA" id="ARBA00004496"/>
    </source>
</evidence>
<dbReference type="InterPro" id="IPR000504">
    <property type="entry name" value="RRM_dom"/>
</dbReference>
<dbReference type="Pfam" id="PF18360">
    <property type="entry name" value="hnRNP_Q_AcD"/>
    <property type="match status" value="1"/>
</dbReference>
<evidence type="ECO:0000256" key="4">
    <source>
        <dbReference type="ARBA" id="ARBA00022884"/>
    </source>
</evidence>
<dbReference type="Gene3D" id="3.30.70.330">
    <property type="match status" value="3"/>
</dbReference>
<dbReference type="NCBIfam" id="TIGR01648">
    <property type="entry name" value="hnRNP-R-Q"/>
    <property type="match status" value="1"/>
</dbReference>
<protein>
    <recommendedName>
        <fullName evidence="7">RRM domain-containing protein</fullName>
    </recommendedName>
</protein>
<feature type="compositionally biased region" description="Polar residues" evidence="6">
    <location>
        <begin position="584"/>
        <end position="597"/>
    </location>
</feature>
<evidence type="ECO:0000256" key="5">
    <source>
        <dbReference type="PROSITE-ProRule" id="PRU00176"/>
    </source>
</evidence>
<evidence type="ECO:0000256" key="3">
    <source>
        <dbReference type="ARBA" id="ARBA00022737"/>
    </source>
</evidence>
<evidence type="ECO:0000256" key="2">
    <source>
        <dbReference type="ARBA" id="ARBA00022490"/>
    </source>
</evidence>
<dbReference type="SMART" id="SM00360">
    <property type="entry name" value="RRM"/>
    <property type="match status" value="3"/>
</dbReference>
<dbReference type="Proteomes" id="UP001642483">
    <property type="component" value="Unassembled WGS sequence"/>
</dbReference>
<feature type="domain" description="RRM" evidence="7">
    <location>
        <begin position="170"/>
        <end position="249"/>
    </location>
</feature>
<gene>
    <name evidence="8" type="ORF">CVLEPA_LOCUS2348</name>
</gene>
<reference evidence="8 9" key="1">
    <citation type="submission" date="2024-02" db="EMBL/GenBank/DDBJ databases">
        <authorList>
            <person name="Daric V."/>
            <person name="Darras S."/>
        </authorList>
    </citation>
    <scope>NUCLEOTIDE SEQUENCE [LARGE SCALE GENOMIC DNA]</scope>
</reference>
<dbReference type="InterPro" id="IPR006535">
    <property type="entry name" value="HnRNP_R/Q_splicing_fac"/>
</dbReference>
<comment type="subcellular location">
    <subcellularLocation>
        <location evidence="1">Cytoplasm</location>
    </subcellularLocation>
</comment>
<dbReference type="PANTHER" id="PTHR21245">
    <property type="entry name" value="HETEROGENEOUS NUCLEAR RIBONUCLEOPROTEIN"/>
    <property type="match status" value="1"/>
</dbReference>
<feature type="domain" description="RRM" evidence="7">
    <location>
        <begin position="346"/>
        <end position="416"/>
    </location>
</feature>
<comment type="caution">
    <text evidence="8">The sequence shown here is derived from an EMBL/GenBank/DDBJ whole genome shotgun (WGS) entry which is preliminary data.</text>
</comment>
<evidence type="ECO:0000256" key="6">
    <source>
        <dbReference type="SAM" id="MobiDB-lite"/>
    </source>
</evidence>
<dbReference type="PROSITE" id="PS50102">
    <property type="entry name" value="RRM"/>
    <property type="match status" value="3"/>
</dbReference>
<feature type="domain" description="RRM" evidence="7">
    <location>
        <begin position="251"/>
        <end position="333"/>
    </location>
</feature>
<organism evidence="8 9">
    <name type="scientific">Clavelina lepadiformis</name>
    <name type="common">Light-bulb sea squirt</name>
    <name type="synonym">Ascidia lepadiformis</name>
    <dbReference type="NCBI Taxonomy" id="159417"/>
    <lineage>
        <taxon>Eukaryota</taxon>
        <taxon>Metazoa</taxon>
        <taxon>Chordata</taxon>
        <taxon>Tunicata</taxon>
        <taxon>Ascidiacea</taxon>
        <taxon>Aplousobranchia</taxon>
        <taxon>Clavelinidae</taxon>
        <taxon>Clavelina</taxon>
    </lineage>
</organism>
<name>A0ABP0F1A2_CLALP</name>
<feature type="region of interest" description="Disordered" evidence="6">
    <location>
        <begin position="518"/>
        <end position="625"/>
    </location>
</feature>
<keyword evidence="4 5" id="KW-0694">RNA-binding</keyword>
<evidence type="ECO:0000313" key="8">
    <source>
        <dbReference type="EMBL" id="CAK8672651.1"/>
    </source>
</evidence>
<keyword evidence="2" id="KW-0963">Cytoplasm</keyword>
<dbReference type="CDD" id="cd12249">
    <property type="entry name" value="RRM1_hnRNPR_like"/>
    <property type="match status" value="1"/>
</dbReference>
<evidence type="ECO:0000313" key="9">
    <source>
        <dbReference type="Proteomes" id="UP001642483"/>
    </source>
</evidence>
<keyword evidence="9" id="KW-1185">Reference proteome</keyword>
<dbReference type="InterPro" id="IPR012677">
    <property type="entry name" value="Nucleotide-bd_a/b_plait_sf"/>
</dbReference>
<dbReference type="CDD" id="cd12250">
    <property type="entry name" value="RRM2_hnRNPR_like"/>
    <property type="match status" value="1"/>
</dbReference>
<proteinExistence type="predicted"/>
<dbReference type="CDD" id="cd12251">
    <property type="entry name" value="RRM3_hnRNPR_like"/>
    <property type="match status" value="1"/>
</dbReference>
<keyword evidence="3" id="KW-0677">Repeat</keyword>
<dbReference type="SUPFAM" id="SSF54928">
    <property type="entry name" value="RNA-binding domain, RBD"/>
    <property type="match status" value="3"/>
</dbReference>